<dbReference type="InterPro" id="IPR001412">
    <property type="entry name" value="aa-tRNA-synth_I_CS"/>
</dbReference>
<dbReference type="PROSITE" id="PS00178">
    <property type="entry name" value="AA_TRNA_LIGASE_I"/>
    <property type="match status" value="1"/>
</dbReference>
<dbReference type="InterPro" id="IPR008925">
    <property type="entry name" value="aa_tRNA-synth_I_cd-bd_sf"/>
</dbReference>
<comment type="subcellular location">
    <subcellularLocation>
        <location evidence="1">Mitochondrion</location>
    </subcellularLocation>
</comment>
<dbReference type="CDD" id="cd00808">
    <property type="entry name" value="GluRS_core"/>
    <property type="match status" value="1"/>
</dbReference>
<evidence type="ECO:0000313" key="13">
    <source>
        <dbReference type="EMBL" id="KAG8466466.1"/>
    </source>
</evidence>
<protein>
    <recommendedName>
        <fullName evidence="3">glutamate--tRNA ligase</fullName>
        <ecNumber evidence="3">6.1.1.17</ecNumber>
    </recommendedName>
    <alternativeName>
        <fullName evidence="9">Glutamyl-tRNA synthetase</fullName>
    </alternativeName>
</protein>
<evidence type="ECO:0000256" key="5">
    <source>
        <dbReference type="ARBA" id="ARBA00022741"/>
    </source>
</evidence>
<dbReference type="SUPFAM" id="SSF52374">
    <property type="entry name" value="Nucleotidylyl transferase"/>
    <property type="match status" value="1"/>
</dbReference>
<evidence type="ECO:0000256" key="1">
    <source>
        <dbReference type="ARBA" id="ARBA00004173"/>
    </source>
</evidence>
<dbReference type="SUPFAM" id="SSF48163">
    <property type="entry name" value="An anticodon-binding domain of class I aminoacyl-tRNA synthetases"/>
    <property type="match status" value="1"/>
</dbReference>
<organism evidence="13 14">
    <name type="scientific">Diacronema lutheri</name>
    <name type="common">Unicellular marine alga</name>
    <name type="synonym">Monochrysis lutheri</name>
    <dbReference type="NCBI Taxonomy" id="2081491"/>
    <lineage>
        <taxon>Eukaryota</taxon>
        <taxon>Haptista</taxon>
        <taxon>Haptophyta</taxon>
        <taxon>Pavlovophyceae</taxon>
        <taxon>Pavlovales</taxon>
        <taxon>Pavlovaceae</taxon>
        <taxon>Diacronema</taxon>
    </lineage>
</organism>
<comment type="similarity">
    <text evidence="2">Belongs to the class-I aminoacyl-tRNA synthetase family. Glutamate--tRNA ligase type 1 subfamily.</text>
</comment>
<dbReference type="PANTHER" id="PTHR43311">
    <property type="entry name" value="GLUTAMATE--TRNA LIGASE"/>
    <property type="match status" value="1"/>
</dbReference>
<keyword evidence="7 10" id="KW-0648">Protein biosynthesis</keyword>
<sequence>MLCVLGAVSVARAAPTLRSAVAAPARAALGAHAAAAAPPVGRLALSRRQAAAMVATPPRGPAGTRVRFAPSPTGSLHVGGARTALFNWLIARQQAGTFIIRVEDTDTARSTRASEESMLRDLEWLGLKADEGPHVGGGCGPYRQSERGEIYRQLADKLVAQGAAYPCFCSEAELEAKRQAADANGDDPKYDGTWRDADPELVREKLAAGEPYTVRFKVPAGKRFEIDDIVRGNVGWDADSTVGDFILLRSSGVPVYNFCVAVDDALMGVTTVVRAEEHLTNTLRQGLILEALEYAIPRYAHLSLVLGEDRAKLSKRHGATSVDQFRRAGFLPDAMINYLTTLGWNDGSDKEIFSVDELVRLFSLERITKSPAVFDMAKLRWVNAQHLRLLPRPELSALLREHLVQEGLCSDDGSARANAFFDGVAELAVERIEVINDVAPLVEQVLGYDLQTAFGSADAGSIVGDGFEELCAAIVASHARGEMPTGGEADFAGAWKAWTKAIGDATGRKGKKLFMPLRLALTGALAGPDVGASVQLLALADGRSAKLMPMADRMAQLKAVRLPASA</sequence>
<evidence type="ECO:0000256" key="4">
    <source>
        <dbReference type="ARBA" id="ARBA00022598"/>
    </source>
</evidence>
<dbReference type="Proteomes" id="UP000751190">
    <property type="component" value="Unassembled WGS sequence"/>
</dbReference>
<dbReference type="GO" id="GO:0005524">
    <property type="term" value="F:ATP binding"/>
    <property type="evidence" value="ECO:0007669"/>
    <property type="project" value="UniProtKB-KW"/>
</dbReference>
<dbReference type="InterPro" id="IPR049940">
    <property type="entry name" value="GluQ/Sye"/>
</dbReference>
<feature type="domain" description="Glutamyl/glutaminyl-tRNA synthetase class Ib catalytic" evidence="11">
    <location>
        <begin position="65"/>
        <end position="381"/>
    </location>
</feature>
<dbReference type="NCBIfam" id="TIGR00464">
    <property type="entry name" value="gltX_bact"/>
    <property type="match status" value="1"/>
</dbReference>
<dbReference type="EMBL" id="JAGTXO010000008">
    <property type="protein sequence ID" value="KAG8466466.1"/>
    <property type="molecule type" value="Genomic_DNA"/>
</dbReference>
<keyword evidence="14" id="KW-1185">Reference proteome</keyword>
<dbReference type="InterPro" id="IPR000924">
    <property type="entry name" value="Glu/Gln-tRNA-synth"/>
</dbReference>
<keyword evidence="5 10" id="KW-0547">Nucleotide-binding</keyword>
<dbReference type="InterPro" id="IPR014729">
    <property type="entry name" value="Rossmann-like_a/b/a_fold"/>
</dbReference>
<dbReference type="InterPro" id="IPR020751">
    <property type="entry name" value="aa-tRNA-synth_I_codon-bd_sub2"/>
</dbReference>
<dbReference type="OMA" id="PHWRFKL"/>
<evidence type="ECO:0000256" key="10">
    <source>
        <dbReference type="RuleBase" id="RU363037"/>
    </source>
</evidence>
<reference evidence="13" key="1">
    <citation type="submission" date="2021-05" db="EMBL/GenBank/DDBJ databases">
        <title>The genome of the haptophyte Pavlova lutheri (Diacronema luteri, Pavlovales) - a model for lipid biosynthesis in eukaryotic algae.</title>
        <authorList>
            <person name="Hulatt C.J."/>
            <person name="Posewitz M.C."/>
        </authorList>
    </citation>
    <scope>NUCLEOTIDE SEQUENCE</scope>
    <source>
        <strain evidence="13">NIVA-4/92</strain>
    </source>
</reference>
<dbReference type="GO" id="GO:0004818">
    <property type="term" value="F:glutamate-tRNA ligase activity"/>
    <property type="evidence" value="ECO:0007669"/>
    <property type="project" value="UniProtKB-EC"/>
</dbReference>
<accession>A0A8J5XD25</accession>
<evidence type="ECO:0000259" key="12">
    <source>
        <dbReference type="Pfam" id="PF19269"/>
    </source>
</evidence>
<dbReference type="Pfam" id="PF19269">
    <property type="entry name" value="Anticodon_2"/>
    <property type="match status" value="1"/>
</dbReference>
<keyword evidence="8 10" id="KW-0030">Aminoacyl-tRNA synthetase</keyword>
<evidence type="ECO:0000259" key="11">
    <source>
        <dbReference type="Pfam" id="PF00749"/>
    </source>
</evidence>
<keyword evidence="4 10" id="KW-0436">Ligase</keyword>
<dbReference type="AlphaFoldDB" id="A0A8J5XD25"/>
<dbReference type="GO" id="GO:0008270">
    <property type="term" value="F:zinc ion binding"/>
    <property type="evidence" value="ECO:0007669"/>
    <property type="project" value="InterPro"/>
</dbReference>
<dbReference type="EC" id="6.1.1.17" evidence="3"/>
<dbReference type="Pfam" id="PF00749">
    <property type="entry name" value="tRNA-synt_1c"/>
    <property type="match status" value="1"/>
</dbReference>
<dbReference type="InterPro" id="IPR033910">
    <property type="entry name" value="GluRS_core"/>
</dbReference>
<dbReference type="PRINTS" id="PR00987">
    <property type="entry name" value="TRNASYNTHGLU"/>
</dbReference>
<dbReference type="InterPro" id="IPR004527">
    <property type="entry name" value="Glu-tRNA-ligase_bac/mito"/>
</dbReference>
<dbReference type="InterPro" id="IPR020058">
    <property type="entry name" value="Glu/Gln-tRNA-synth_Ib_cat-dom"/>
</dbReference>
<evidence type="ECO:0000313" key="14">
    <source>
        <dbReference type="Proteomes" id="UP000751190"/>
    </source>
</evidence>
<dbReference type="GO" id="GO:0006424">
    <property type="term" value="P:glutamyl-tRNA aminoacylation"/>
    <property type="evidence" value="ECO:0007669"/>
    <property type="project" value="InterPro"/>
</dbReference>
<evidence type="ECO:0000256" key="6">
    <source>
        <dbReference type="ARBA" id="ARBA00022840"/>
    </source>
</evidence>
<comment type="caution">
    <text evidence="13">The sequence shown here is derived from an EMBL/GenBank/DDBJ whole genome shotgun (WGS) entry which is preliminary data.</text>
</comment>
<evidence type="ECO:0000256" key="2">
    <source>
        <dbReference type="ARBA" id="ARBA00007894"/>
    </source>
</evidence>
<dbReference type="OrthoDB" id="428822at2759"/>
<proteinExistence type="inferred from homology"/>
<name>A0A8J5XD25_DIALT</name>
<dbReference type="FunFam" id="3.40.50.620:FF:000045">
    <property type="entry name" value="Glutamate--tRNA ligase, mitochondrial"/>
    <property type="match status" value="1"/>
</dbReference>
<dbReference type="HAMAP" id="MF_00022">
    <property type="entry name" value="Glu_tRNA_synth_type1"/>
    <property type="match status" value="1"/>
</dbReference>
<dbReference type="PANTHER" id="PTHR43311:SF2">
    <property type="entry name" value="GLUTAMATE--TRNA LIGASE, MITOCHONDRIAL-RELATED"/>
    <property type="match status" value="1"/>
</dbReference>
<keyword evidence="6 10" id="KW-0067">ATP-binding</keyword>
<evidence type="ECO:0000256" key="8">
    <source>
        <dbReference type="ARBA" id="ARBA00023146"/>
    </source>
</evidence>
<evidence type="ECO:0000256" key="9">
    <source>
        <dbReference type="ARBA" id="ARBA00030865"/>
    </source>
</evidence>
<dbReference type="GO" id="GO:0005739">
    <property type="term" value="C:mitochondrion"/>
    <property type="evidence" value="ECO:0007669"/>
    <property type="project" value="UniProtKB-SubCell"/>
</dbReference>
<dbReference type="InterPro" id="IPR045462">
    <property type="entry name" value="aa-tRNA-synth_I_cd-bd"/>
</dbReference>
<dbReference type="GO" id="GO:0000049">
    <property type="term" value="F:tRNA binding"/>
    <property type="evidence" value="ECO:0007669"/>
    <property type="project" value="InterPro"/>
</dbReference>
<feature type="domain" description="Aminoacyl-tRNA synthetase class I anticodon-binding" evidence="12">
    <location>
        <begin position="495"/>
        <end position="537"/>
    </location>
</feature>
<gene>
    <name evidence="13" type="ORF">KFE25_002222</name>
</gene>
<evidence type="ECO:0000256" key="7">
    <source>
        <dbReference type="ARBA" id="ARBA00022917"/>
    </source>
</evidence>
<dbReference type="Gene3D" id="1.10.10.350">
    <property type="match status" value="1"/>
</dbReference>
<evidence type="ECO:0000256" key="3">
    <source>
        <dbReference type="ARBA" id="ARBA00012835"/>
    </source>
</evidence>
<dbReference type="Gene3D" id="3.40.50.620">
    <property type="entry name" value="HUPs"/>
    <property type="match status" value="1"/>
</dbReference>